<name>A0ABQ9EK50_TEGGR</name>
<reference evidence="1 2" key="1">
    <citation type="submission" date="2022-12" db="EMBL/GenBank/DDBJ databases">
        <title>Chromosome-level genome of Tegillarca granosa.</title>
        <authorList>
            <person name="Kim J."/>
        </authorList>
    </citation>
    <scope>NUCLEOTIDE SEQUENCE [LARGE SCALE GENOMIC DNA]</scope>
    <source>
        <strain evidence="1">Teg-2019</strain>
        <tissue evidence="1">Adductor muscle</tissue>
    </source>
</reference>
<organism evidence="1 2">
    <name type="scientific">Tegillarca granosa</name>
    <name type="common">Malaysian cockle</name>
    <name type="synonym">Anadara granosa</name>
    <dbReference type="NCBI Taxonomy" id="220873"/>
    <lineage>
        <taxon>Eukaryota</taxon>
        <taxon>Metazoa</taxon>
        <taxon>Spiralia</taxon>
        <taxon>Lophotrochozoa</taxon>
        <taxon>Mollusca</taxon>
        <taxon>Bivalvia</taxon>
        <taxon>Autobranchia</taxon>
        <taxon>Pteriomorphia</taxon>
        <taxon>Arcoida</taxon>
        <taxon>Arcoidea</taxon>
        <taxon>Arcidae</taxon>
        <taxon>Tegillarca</taxon>
    </lineage>
</organism>
<protein>
    <submittedName>
        <fullName evidence="1">Uncharacterized protein</fullName>
    </submittedName>
</protein>
<sequence length="109" mass="11968">MYSVTHKSVFVEGVLVRTVADGRLSLDLLNRNLPGEGNKITLTAYRPRLYSLSVYKKTESLYISLSGVCNISVIIRMSVDVLPPKLTSRTCVSVSSTYTSNEGDTEYAG</sequence>
<keyword evidence="2" id="KW-1185">Reference proteome</keyword>
<dbReference type="EMBL" id="JARBDR010000813">
    <property type="protein sequence ID" value="KAJ8305643.1"/>
    <property type="molecule type" value="Genomic_DNA"/>
</dbReference>
<proteinExistence type="predicted"/>
<accession>A0ABQ9EK50</accession>
<comment type="caution">
    <text evidence="1">The sequence shown here is derived from an EMBL/GenBank/DDBJ whole genome shotgun (WGS) entry which is preliminary data.</text>
</comment>
<dbReference type="Proteomes" id="UP001217089">
    <property type="component" value="Unassembled WGS sequence"/>
</dbReference>
<evidence type="ECO:0000313" key="2">
    <source>
        <dbReference type="Proteomes" id="UP001217089"/>
    </source>
</evidence>
<gene>
    <name evidence="1" type="ORF">KUTeg_016188</name>
</gene>
<evidence type="ECO:0000313" key="1">
    <source>
        <dbReference type="EMBL" id="KAJ8305643.1"/>
    </source>
</evidence>